<accession>A0ABQ2MSU5</accession>
<sequence>MSGELIKRGIRGADERPAVLMQIRRACDRVDSRVAQFPARRRPGRWIARNLYK</sequence>
<keyword evidence="2" id="KW-1185">Reference proteome</keyword>
<evidence type="ECO:0000313" key="1">
    <source>
        <dbReference type="EMBL" id="GGO57164.1"/>
    </source>
</evidence>
<dbReference type="Proteomes" id="UP000631535">
    <property type="component" value="Unassembled WGS sequence"/>
</dbReference>
<comment type="caution">
    <text evidence="1">The sequence shown here is derived from an EMBL/GenBank/DDBJ whole genome shotgun (WGS) entry which is preliminary data.</text>
</comment>
<protein>
    <submittedName>
        <fullName evidence="1">Uncharacterized protein</fullName>
    </submittedName>
</protein>
<evidence type="ECO:0000313" key="2">
    <source>
        <dbReference type="Proteomes" id="UP000631535"/>
    </source>
</evidence>
<proteinExistence type="predicted"/>
<organism evidence="1 2">
    <name type="scientific">Streptomyces daqingensis</name>
    <dbReference type="NCBI Taxonomy" id="1472640"/>
    <lineage>
        <taxon>Bacteria</taxon>
        <taxon>Bacillati</taxon>
        <taxon>Actinomycetota</taxon>
        <taxon>Actinomycetes</taxon>
        <taxon>Kitasatosporales</taxon>
        <taxon>Streptomycetaceae</taxon>
        <taxon>Streptomyces</taxon>
    </lineage>
</organism>
<gene>
    <name evidence="1" type="ORF">GCM10012287_52410</name>
</gene>
<name>A0ABQ2MSU5_9ACTN</name>
<dbReference type="EMBL" id="BMMP01000023">
    <property type="protein sequence ID" value="GGO57164.1"/>
    <property type="molecule type" value="Genomic_DNA"/>
</dbReference>
<reference evidence="2" key="1">
    <citation type="journal article" date="2019" name="Int. J. Syst. Evol. Microbiol.">
        <title>The Global Catalogue of Microorganisms (GCM) 10K type strain sequencing project: providing services to taxonomists for standard genome sequencing and annotation.</title>
        <authorList>
            <consortium name="The Broad Institute Genomics Platform"/>
            <consortium name="The Broad Institute Genome Sequencing Center for Infectious Disease"/>
            <person name="Wu L."/>
            <person name="Ma J."/>
        </authorList>
    </citation>
    <scope>NUCLEOTIDE SEQUENCE [LARGE SCALE GENOMIC DNA]</scope>
    <source>
        <strain evidence="2">CGMCC 4.7178</strain>
    </source>
</reference>